<sequence>MPGIVGMFMSCWRVRKANEATSHSSAASMRWNRSRAGRGIDPSLPRPLKDKPGGVDHNAGVMTPTDAAPLHDSPAADSPGDRLAALTAQPPYWTAHAMQEQGSRFFQHLGAALAAADLANRRLIFQTWPGECWDFYQRGLALQQTAEDA</sequence>
<evidence type="ECO:0000313" key="2">
    <source>
        <dbReference type="EMBL" id="UWX65696.1"/>
    </source>
</evidence>
<reference evidence="2" key="1">
    <citation type="submission" date="2022-09" db="EMBL/GenBank/DDBJ databases">
        <title>genome sequence of Deinococcus rubellus.</title>
        <authorList>
            <person name="Srinivasan S."/>
        </authorList>
    </citation>
    <scope>NUCLEOTIDE SEQUENCE</scope>
    <source>
        <strain evidence="2">Ant6</strain>
    </source>
</reference>
<gene>
    <name evidence="2" type="ORF">N0D28_11630</name>
</gene>
<keyword evidence="3" id="KW-1185">Reference proteome</keyword>
<feature type="region of interest" description="Disordered" evidence="1">
    <location>
        <begin position="22"/>
        <end position="82"/>
    </location>
</feature>
<dbReference type="EMBL" id="CP104213">
    <property type="protein sequence ID" value="UWX65696.1"/>
    <property type="molecule type" value="Genomic_DNA"/>
</dbReference>
<dbReference type="RefSeq" id="WP_260561956.1">
    <property type="nucleotide sequence ID" value="NZ_CP104213.1"/>
</dbReference>
<evidence type="ECO:0000313" key="3">
    <source>
        <dbReference type="Proteomes" id="UP001060261"/>
    </source>
</evidence>
<protein>
    <submittedName>
        <fullName evidence="2">Uncharacterized protein</fullName>
    </submittedName>
</protein>
<dbReference type="Proteomes" id="UP001060261">
    <property type="component" value="Chromosome"/>
</dbReference>
<evidence type="ECO:0000256" key="1">
    <source>
        <dbReference type="SAM" id="MobiDB-lite"/>
    </source>
</evidence>
<name>A0ABY5YL79_9DEIO</name>
<organism evidence="2 3">
    <name type="scientific">Deinococcus rubellus</name>
    <dbReference type="NCBI Taxonomy" id="1889240"/>
    <lineage>
        <taxon>Bacteria</taxon>
        <taxon>Thermotogati</taxon>
        <taxon>Deinococcota</taxon>
        <taxon>Deinococci</taxon>
        <taxon>Deinococcales</taxon>
        <taxon>Deinococcaceae</taxon>
        <taxon>Deinococcus</taxon>
    </lineage>
</organism>
<accession>A0ABY5YL79</accession>
<proteinExistence type="predicted"/>